<keyword evidence="3" id="KW-0813">Transport</keyword>
<keyword evidence="5" id="KW-0653">Protein transport</keyword>
<dbReference type="GO" id="GO:0006886">
    <property type="term" value="P:intracellular protein transport"/>
    <property type="evidence" value="ECO:0007669"/>
    <property type="project" value="InterPro"/>
</dbReference>
<evidence type="ECO:0000256" key="3">
    <source>
        <dbReference type="ARBA" id="ARBA00022448"/>
    </source>
</evidence>
<proteinExistence type="inferred from homology"/>
<name>A0A2V3ILA7_9FLOR</name>
<accession>A0A2V3ILA7</accession>
<feature type="transmembrane region" description="Helical" evidence="9">
    <location>
        <begin position="203"/>
        <end position="222"/>
    </location>
</feature>
<evidence type="ECO:0000256" key="9">
    <source>
        <dbReference type="SAM" id="Phobius"/>
    </source>
</evidence>
<sequence length="233" mass="26196">MSFKQTALPPLDSTFSDYHREFYAALNKSQQAIQASANQDLNQVSQCLNDADQHITEAADLFKTLEMESQSQDLTTRNKLRPYVTEGRTALSDARKALRAARVATSQRRDLVNRDELLQRGGDVRIDMSDTTAQIEKSNEVITDSRRHIAETELVGASILEDLLSQRNTISRARQNVGNMSTGLDQSDTILNTMQRRALVNRILVYIVLVAIGISCLAVIYVRMFHSNTAKRH</sequence>
<keyword evidence="4 9" id="KW-0812">Transmembrane</keyword>
<dbReference type="PANTHER" id="PTHR21230">
    <property type="entry name" value="VESICLE TRANSPORT V-SNARE PROTEIN VTI1-RELATED"/>
    <property type="match status" value="1"/>
</dbReference>
<dbReference type="GO" id="GO:0031201">
    <property type="term" value="C:SNARE complex"/>
    <property type="evidence" value="ECO:0007669"/>
    <property type="project" value="TreeGrafter"/>
</dbReference>
<reference evidence="11 12" key="1">
    <citation type="journal article" date="2018" name="Mol. Biol. Evol.">
        <title>Analysis of the draft genome of the red seaweed Gracilariopsis chorda provides insights into genome size evolution in Rhodophyta.</title>
        <authorList>
            <person name="Lee J."/>
            <person name="Yang E.C."/>
            <person name="Graf L."/>
            <person name="Yang J.H."/>
            <person name="Qiu H."/>
            <person name="Zel Zion U."/>
            <person name="Chan C.X."/>
            <person name="Stephens T.G."/>
            <person name="Weber A.P.M."/>
            <person name="Boo G.H."/>
            <person name="Boo S.M."/>
            <person name="Kim K.M."/>
            <person name="Shin Y."/>
            <person name="Jung M."/>
            <person name="Lee S.J."/>
            <person name="Yim H.S."/>
            <person name="Lee J.H."/>
            <person name="Bhattacharya D."/>
            <person name="Yoon H.S."/>
        </authorList>
    </citation>
    <scope>NUCLEOTIDE SEQUENCE [LARGE SCALE GENOMIC DNA]</scope>
    <source>
        <strain evidence="11 12">SKKU-2015</strain>
        <tissue evidence="11">Whole body</tissue>
    </source>
</reference>
<dbReference type="CDD" id="cd15862">
    <property type="entry name" value="SNARE_Vti1"/>
    <property type="match status" value="1"/>
</dbReference>
<keyword evidence="8 9" id="KW-0472">Membrane</keyword>
<feature type="domain" description="Vesicle transport v-SNARE N-terminal" evidence="10">
    <location>
        <begin position="13"/>
        <end position="100"/>
    </location>
</feature>
<dbReference type="InterPro" id="IPR038407">
    <property type="entry name" value="v-SNARE_N_sf"/>
</dbReference>
<comment type="similarity">
    <text evidence="2">Belongs to the VTI1 family.</text>
</comment>
<dbReference type="Gene3D" id="1.20.58.400">
    <property type="entry name" value="t-snare proteins"/>
    <property type="match status" value="1"/>
</dbReference>
<dbReference type="GO" id="GO:0000149">
    <property type="term" value="F:SNARE binding"/>
    <property type="evidence" value="ECO:0007669"/>
    <property type="project" value="TreeGrafter"/>
</dbReference>
<dbReference type="InterPro" id="IPR007705">
    <property type="entry name" value="Vesicle_trsprt_v-SNARE_N"/>
</dbReference>
<evidence type="ECO:0000256" key="8">
    <source>
        <dbReference type="ARBA" id="ARBA00023136"/>
    </source>
</evidence>
<dbReference type="Proteomes" id="UP000247409">
    <property type="component" value="Unassembled WGS sequence"/>
</dbReference>
<evidence type="ECO:0000256" key="1">
    <source>
        <dbReference type="ARBA" id="ARBA00004211"/>
    </source>
</evidence>
<protein>
    <submittedName>
        <fullName evidence="11">Vesicle transport v-SNARE 13</fullName>
    </submittedName>
</protein>
<dbReference type="GO" id="GO:0005789">
    <property type="term" value="C:endoplasmic reticulum membrane"/>
    <property type="evidence" value="ECO:0007669"/>
    <property type="project" value="TreeGrafter"/>
</dbReference>
<evidence type="ECO:0000256" key="4">
    <source>
        <dbReference type="ARBA" id="ARBA00022692"/>
    </source>
</evidence>
<evidence type="ECO:0000259" key="10">
    <source>
        <dbReference type="Pfam" id="PF05008"/>
    </source>
</evidence>
<dbReference type="FunFam" id="1.20.5.110:FF:000002">
    <property type="entry name" value="Vesicle transport through interaction with t-SNAREsB"/>
    <property type="match status" value="1"/>
</dbReference>
<dbReference type="STRING" id="448386.A0A2V3ILA7"/>
<dbReference type="InterPro" id="IPR010989">
    <property type="entry name" value="SNARE"/>
</dbReference>
<dbReference type="GO" id="GO:0012507">
    <property type="term" value="C:ER to Golgi transport vesicle membrane"/>
    <property type="evidence" value="ECO:0007669"/>
    <property type="project" value="TreeGrafter"/>
</dbReference>
<keyword evidence="7" id="KW-0175">Coiled coil</keyword>
<comment type="caution">
    <text evidence="11">The sequence shown here is derived from an EMBL/GenBank/DDBJ whole genome shotgun (WGS) entry which is preliminary data.</text>
</comment>
<dbReference type="GO" id="GO:0006906">
    <property type="term" value="P:vesicle fusion"/>
    <property type="evidence" value="ECO:0007669"/>
    <property type="project" value="TreeGrafter"/>
</dbReference>
<evidence type="ECO:0000313" key="11">
    <source>
        <dbReference type="EMBL" id="PXF42838.1"/>
    </source>
</evidence>
<dbReference type="EMBL" id="NBIV01000148">
    <property type="protein sequence ID" value="PXF42838.1"/>
    <property type="molecule type" value="Genomic_DNA"/>
</dbReference>
<evidence type="ECO:0000256" key="2">
    <source>
        <dbReference type="ARBA" id="ARBA00006108"/>
    </source>
</evidence>
<dbReference type="AlphaFoldDB" id="A0A2V3ILA7"/>
<evidence type="ECO:0000256" key="6">
    <source>
        <dbReference type="ARBA" id="ARBA00022989"/>
    </source>
</evidence>
<dbReference type="Pfam" id="PF12352">
    <property type="entry name" value="V-SNARE_C"/>
    <property type="match status" value="1"/>
</dbReference>
<gene>
    <name evidence="11" type="ORF">BWQ96_07432</name>
</gene>
<dbReference type="GO" id="GO:0005794">
    <property type="term" value="C:Golgi apparatus"/>
    <property type="evidence" value="ECO:0007669"/>
    <property type="project" value="TreeGrafter"/>
</dbReference>
<keyword evidence="6 9" id="KW-1133">Transmembrane helix</keyword>
<dbReference type="SUPFAM" id="SSF47661">
    <property type="entry name" value="t-snare proteins"/>
    <property type="match status" value="1"/>
</dbReference>
<dbReference type="GO" id="GO:0005484">
    <property type="term" value="F:SNAP receptor activity"/>
    <property type="evidence" value="ECO:0007669"/>
    <property type="project" value="TreeGrafter"/>
</dbReference>
<keyword evidence="12" id="KW-1185">Reference proteome</keyword>
<dbReference type="OrthoDB" id="430637at2759"/>
<dbReference type="SUPFAM" id="SSF58038">
    <property type="entry name" value="SNARE fusion complex"/>
    <property type="match status" value="1"/>
</dbReference>
<comment type="subcellular location">
    <subcellularLocation>
        <location evidence="1">Membrane</location>
        <topology evidence="1">Single-pass type IV membrane protein</topology>
    </subcellularLocation>
</comment>
<dbReference type="GO" id="GO:0031902">
    <property type="term" value="C:late endosome membrane"/>
    <property type="evidence" value="ECO:0007669"/>
    <property type="project" value="TreeGrafter"/>
</dbReference>
<evidence type="ECO:0000256" key="5">
    <source>
        <dbReference type="ARBA" id="ARBA00022927"/>
    </source>
</evidence>
<organism evidence="11 12">
    <name type="scientific">Gracilariopsis chorda</name>
    <dbReference type="NCBI Taxonomy" id="448386"/>
    <lineage>
        <taxon>Eukaryota</taxon>
        <taxon>Rhodophyta</taxon>
        <taxon>Florideophyceae</taxon>
        <taxon>Rhodymeniophycidae</taxon>
        <taxon>Gracilariales</taxon>
        <taxon>Gracilariaceae</taxon>
        <taxon>Gracilariopsis</taxon>
    </lineage>
</organism>
<dbReference type="PANTHER" id="PTHR21230:SF26">
    <property type="entry name" value="VESICLE TRANSPORT THROUGH INTERACTION WITH T-SNARES HOMOLOG 1A"/>
    <property type="match status" value="1"/>
</dbReference>
<evidence type="ECO:0000313" key="12">
    <source>
        <dbReference type="Proteomes" id="UP000247409"/>
    </source>
</evidence>
<evidence type="ECO:0000256" key="7">
    <source>
        <dbReference type="ARBA" id="ARBA00023054"/>
    </source>
</evidence>
<dbReference type="Gene3D" id="1.20.5.110">
    <property type="match status" value="1"/>
</dbReference>
<dbReference type="Pfam" id="PF05008">
    <property type="entry name" value="V-SNARE"/>
    <property type="match status" value="1"/>
</dbReference>